<reference evidence="2" key="1">
    <citation type="submission" date="2021-06" db="EMBL/GenBank/DDBJ databases">
        <title>Genome Sequence of Mortierella hyaline Strain SCG-10, a Cold-Adapted, Nitrate-Reducing Fungus Isolated from Soil in Minnesota, USA.</title>
        <authorList>
            <person name="Aldossari N."/>
        </authorList>
    </citation>
    <scope>NUCLEOTIDE SEQUENCE</scope>
    <source>
        <strain evidence="2">SCG-10</strain>
    </source>
</reference>
<feature type="compositionally biased region" description="Pro residues" evidence="1">
    <location>
        <begin position="843"/>
        <end position="853"/>
    </location>
</feature>
<feature type="region of interest" description="Disordered" evidence="1">
    <location>
        <begin position="792"/>
        <end position="823"/>
    </location>
</feature>
<dbReference type="InterPro" id="IPR036047">
    <property type="entry name" value="F-box-like_dom_sf"/>
</dbReference>
<dbReference type="AlphaFoldDB" id="A0A9P8BT29"/>
<accession>A0A9P8BT29</accession>
<dbReference type="EMBL" id="JAHRHY010000008">
    <property type="protein sequence ID" value="KAG9067180.1"/>
    <property type="molecule type" value="Genomic_DNA"/>
</dbReference>
<organism evidence="2 3">
    <name type="scientific">Linnemannia hyalina</name>
    <dbReference type="NCBI Taxonomy" id="64524"/>
    <lineage>
        <taxon>Eukaryota</taxon>
        <taxon>Fungi</taxon>
        <taxon>Fungi incertae sedis</taxon>
        <taxon>Mucoromycota</taxon>
        <taxon>Mortierellomycotina</taxon>
        <taxon>Mortierellomycetes</taxon>
        <taxon>Mortierellales</taxon>
        <taxon>Mortierellaceae</taxon>
        <taxon>Linnemannia</taxon>
    </lineage>
</organism>
<evidence type="ECO:0000313" key="2">
    <source>
        <dbReference type="EMBL" id="KAG9067180.1"/>
    </source>
</evidence>
<name>A0A9P8BT29_9FUNG</name>
<sequence>MSTHPTQEAMDRHDPLPLIPNACHQAINILEILERILFLVPPAQLLSLRFVSHHWDRATYRPLWQYPDFTKRGMVKITPRLVEHGHIVQELDFYKASLFSENPLEDVETLKRWCPNVRSLRMRYGCLTFAGVQHLIQFYGSKAAGPWTAKPGEGGQLHSLSLDMSKTEYQPSGMEWLTDLGKGLKRLELRINRKRGGSTRQRTSFLQFEPLLEACQGLRELDIIPTPHFLPSSDEKFRLLTQGQQQNNFQTLHAQLIDTIHGAAPKFRTSDSLKYFEMYKPPLRRLHLARVWFSDMDLEVLARACPEIDDLRLTNMRMDLNVDEWNVQSVDTPLEWEDRAKDELSIEVVLKCWPGMRTLRLDGNVVRMFSAATRRTSSATFVVPTSSSSTSQTGSEAKATAEAERATIAKADSDMTASAAKVTPASAGLLPKGSYKLASLCLYQTSLLEGDLVTLVDLMEPTLTYLNVDGNPKLTDQSIRHVLMTCSNLRDFSASELNLTMGVFEDYDPHTMEMQRVSEKIQAFNLEGESSEAAPVPLTKEGAVEPVTKRPWACIKTLRSLDFSWRVIDGRPAYVDSTHSSTVIVNENRLPPYRHHTHLHRQQQQPYNAQGSSASVEAAESTSVGMFRTPWHIESLYERLRALERLEVLQLEGWAIPWRAADIEAFLGHSPEPELVSKENQFQEDKISYLPWERYKGMGRWKEAVSLEEYVDADFAYVTSQSMIVKEKLRFKGPSKDGSSWMASPGVGGLRVEKGDILPYPRSRMGRLKLLNIMCKRPVFLKNPIGEASPFVLYPTLPPSRANKSRTGRAGEESEVEESSSAFTPSAVLTPVLPVCTVTEGAAPPPPPPPPPRSGFVPRHTPGTAANNSSATTTGALPTSTLSAPSSRPIPISPPPRKDPSSTKILAHGVVASFMKACPQLERVLIATEMSTPTNFPLTDFTVQLGCSEESEAMVVGIDEGSKGKVAILNDPAVVTLRVSPRRVLCTRRVYPELTSLRRY</sequence>
<protein>
    <recommendedName>
        <fullName evidence="4">F-box domain-containing protein</fullName>
    </recommendedName>
</protein>
<keyword evidence="3" id="KW-1185">Reference proteome</keyword>
<evidence type="ECO:0000313" key="3">
    <source>
        <dbReference type="Proteomes" id="UP000707451"/>
    </source>
</evidence>
<dbReference type="SUPFAM" id="SSF81383">
    <property type="entry name" value="F-box domain"/>
    <property type="match status" value="1"/>
</dbReference>
<evidence type="ECO:0008006" key="4">
    <source>
        <dbReference type="Google" id="ProtNLM"/>
    </source>
</evidence>
<comment type="caution">
    <text evidence="2">The sequence shown here is derived from an EMBL/GenBank/DDBJ whole genome shotgun (WGS) entry which is preliminary data.</text>
</comment>
<dbReference type="Proteomes" id="UP000707451">
    <property type="component" value="Unassembled WGS sequence"/>
</dbReference>
<feature type="region of interest" description="Disordered" evidence="1">
    <location>
        <begin position="838"/>
        <end position="903"/>
    </location>
</feature>
<feature type="compositionally biased region" description="Low complexity" evidence="1">
    <location>
        <begin position="863"/>
        <end position="876"/>
    </location>
</feature>
<dbReference type="Gene3D" id="3.80.10.10">
    <property type="entry name" value="Ribonuclease Inhibitor"/>
    <property type="match status" value="2"/>
</dbReference>
<dbReference type="OrthoDB" id="2425465at2759"/>
<evidence type="ECO:0000256" key="1">
    <source>
        <dbReference type="SAM" id="MobiDB-lite"/>
    </source>
</evidence>
<dbReference type="SUPFAM" id="SSF52047">
    <property type="entry name" value="RNI-like"/>
    <property type="match status" value="1"/>
</dbReference>
<gene>
    <name evidence="2" type="ORF">KI688_011961</name>
</gene>
<proteinExistence type="predicted"/>
<dbReference type="InterPro" id="IPR032675">
    <property type="entry name" value="LRR_dom_sf"/>
</dbReference>